<keyword evidence="3" id="KW-1185">Reference proteome</keyword>
<feature type="chain" id="PRO_5002777141" description="DUF1302 domain-containing protein" evidence="1">
    <location>
        <begin position="24"/>
        <end position="612"/>
    </location>
</feature>
<gene>
    <name evidence="2" type="ordered locus">Bind_2582</name>
</gene>
<dbReference type="eggNOG" id="COG3203">
    <property type="taxonomic scope" value="Bacteria"/>
</dbReference>
<dbReference type="Pfam" id="PF06980">
    <property type="entry name" value="DUF1302"/>
    <property type="match status" value="1"/>
</dbReference>
<name>B2IIW5_BEII9</name>
<dbReference type="InterPro" id="IPR010727">
    <property type="entry name" value="DUF1302"/>
</dbReference>
<organism evidence="2 3">
    <name type="scientific">Beijerinckia indica subsp. indica (strain ATCC 9039 / DSM 1715 / NCIMB 8712)</name>
    <dbReference type="NCBI Taxonomy" id="395963"/>
    <lineage>
        <taxon>Bacteria</taxon>
        <taxon>Pseudomonadati</taxon>
        <taxon>Pseudomonadota</taxon>
        <taxon>Alphaproteobacteria</taxon>
        <taxon>Hyphomicrobiales</taxon>
        <taxon>Beijerinckiaceae</taxon>
        <taxon>Beijerinckia</taxon>
    </lineage>
</organism>
<keyword evidence="1" id="KW-0732">Signal</keyword>
<dbReference type="EMBL" id="CP001016">
    <property type="protein sequence ID" value="ACB96177.1"/>
    <property type="molecule type" value="Genomic_DNA"/>
</dbReference>
<evidence type="ECO:0000313" key="3">
    <source>
        <dbReference type="Proteomes" id="UP000001695"/>
    </source>
</evidence>
<dbReference type="STRING" id="395963.Bind_2582"/>
<accession>B2IIW5</accession>
<evidence type="ECO:0000313" key="2">
    <source>
        <dbReference type="EMBL" id="ACB96177.1"/>
    </source>
</evidence>
<dbReference type="RefSeq" id="WP_012385530.1">
    <property type="nucleotide sequence ID" value="NC_010581.1"/>
</dbReference>
<evidence type="ECO:0008006" key="4">
    <source>
        <dbReference type="Google" id="ProtNLM"/>
    </source>
</evidence>
<dbReference type="AlphaFoldDB" id="B2IIW5"/>
<dbReference type="HOGENOM" id="CLU_016532_0_0_5"/>
<dbReference type="Proteomes" id="UP000001695">
    <property type="component" value="Chromosome"/>
</dbReference>
<protein>
    <recommendedName>
        <fullName evidence="4">DUF1302 domain-containing protein</fullName>
    </recommendedName>
</protein>
<proteinExistence type="predicted"/>
<evidence type="ECO:0000256" key="1">
    <source>
        <dbReference type="SAM" id="SignalP"/>
    </source>
</evidence>
<reference evidence="3" key="1">
    <citation type="submission" date="2008-03" db="EMBL/GenBank/DDBJ databases">
        <title>Complete sequence of chromosome of Beijerinckia indica subsp. indica ATCC 9039.</title>
        <authorList>
            <consortium name="US DOE Joint Genome Institute"/>
            <person name="Copeland A."/>
            <person name="Lucas S."/>
            <person name="Lapidus A."/>
            <person name="Glavina del Rio T."/>
            <person name="Dalin E."/>
            <person name="Tice H."/>
            <person name="Bruce D."/>
            <person name="Goodwin L."/>
            <person name="Pitluck S."/>
            <person name="LaButti K."/>
            <person name="Schmutz J."/>
            <person name="Larimer F."/>
            <person name="Land M."/>
            <person name="Hauser L."/>
            <person name="Kyrpides N."/>
            <person name="Mikhailova N."/>
            <person name="Dunfield P.F."/>
            <person name="Dedysh S.N."/>
            <person name="Liesack W."/>
            <person name="Saw J.H."/>
            <person name="Alam M."/>
            <person name="Chen Y."/>
            <person name="Murrell J.C."/>
            <person name="Richardson P."/>
        </authorList>
    </citation>
    <scope>NUCLEOTIDE SEQUENCE [LARGE SCALE GENOMIC DNA]</scope>
    <source>
        <strain evidence="3">ATCC 9039 / DSM 1715 / NCIMB 8712</strain>
    </source>
</reference>
<reference evidence="2 3" key="2">
    <citation type="journal article" date="2010" name="J. Bacteriol.">
        <title>Complete genome sequence of Beijerinckia indica subsp. indica.</title>
        <authorList>
            <person name="Tamas I."/>
            <person name="Dedysh S.N."/>
            <person name="Liesack W."/>
            <person name="Stott M.B."/>
            <person name="Alam M."/>
            <person name="Murrell J.C."/>
            <person name="Dunfield P.F."/>
        </authorList>
    </citation>
    <scope>NUCLEOTIDE SEQUENCE [LARGE SCALE GENOMIC DNA]</scope>
    <source>
        <strain evidence="3">ATCC 9039 / DSM 1715 / NCIMB 8712</strain>
    </source>
</reference>
<dbReference type="OrthoDB" id="8435443at2"/>
<sequence length="612" mass="66068">MNDLRRKKIVLSCILFLSTTIVAEKNVLSADYSLGELNLAVHGVITFGTAIRTSNPDPSLSVTTTGLPGGNDGDVNFKKGAPVSTVLKAVGAVDFQYKNYGIFAKAKTWEDLTLDNVGVPYGHSPNGYVPNALLNDNGFQSLARFSGVSFQELFAYGKFDLSGLPLSVRAGIQTINWGMPSAFAGGLSNTVNAFDAADYHRPGLSPEAAVQPAPSALRPDFLPNTTTIPTPGLFARLDVTPAMRLEAFWQWAFVHNVIDPCGTFYSSSNFIAQGCNVIALGTAPGPTNYPSSISAGRTIYRENVPSVHDAGAFGIGGIYRLALSPTEIGIYFTHTDWRTVMPSAVTSLRPSGSAPFIPYNPDGKNPAYFSDYAKGIDTLTANFRSKLNTGTSFFGETTFRFNQPLAFNAADLLAAVTSNTSLTPLRSLAQTWQPGTFVHGYDEYRTLQVNLGVQQMFSDVLGANSLTLTGEGTMKHVFDLPSVNVRRYGRPDMFGVGPVNGVCPASTTGVGCINEGYVTPTAWGVAARAAFTYANIFGSDFDVIPSVIYRYDWRGYSYDQVLNQGRQAAIASVRLDYKHKLYLEASYSPSWGGTYNVLRDRSVATVSVGWIF</sequence>
<feature type="signal peptide" evidence="1">
    <location>
        <begin position="1"/>
        <end position="23"/>
    </location>
</feature>
<dbReference type="KEGG" id="bid:Bind_2582"/>